<evidence type="ECO:0000313" key="2">
    <source>
        <dbReference type="EMBL" id="HIR48221.1"/>
    </source>
</evidence>
<dbReference type="Proteomes" id="UP000824242">
    <property type="component" value="Unassembled WGS sequence"/>
</dbReference>
<dbReference type="SUPFAM" id="SSF52309">
    <property type="entry name" value="N-(deoxy)ribosyltransferase-like"/>
    <property type="match status" value="1"/>
</dbReference>
<reference evidence="2" key="2">
    <citation type="journal article" date="2021" name="PeerJ">
        <title>Extensive microbial diversity within the chicken gut microbiome revealed by metagenomics and culture.</title>
        <authorList>
            <person name="Gilroy R."/>
            <person name="Ravi A."/>
            <person name="Getino M."/>
            <person name="Pursley I."/>
            <person name="Horton D.L."/>
            <person name="Alikhan N.F."/>
            <person name="Baker D."/>
            <person name="Gharbi K."/>
            <person name="Hall N."/>
            <person name="Watson M."/>
            <person name="Adriaenssens E.M."/>
            <person name="Foster-Nyarko E."/>
            <person name="Jarju S."/>
            <person name="Secka A."/>
            <person name="Antonio M."/>
            <person name="Oren A."/>
            <person name="Chaudhuri R.R."/>
            <person name="La Ragione R."/>
            <person name="Hildebrand F."/>
            <person name="Pallen M.J."/>
        </authorList>
    </citation>
    <scope>NUCLEOTIDE SEQUENCE</scope>
    <source>
        <strain evidence="2">ChiSxjej1B13-7958</strain>
    </source>
</reference>
<dbReference type="Gene3D" id="3.40.50.10400">
    <property type="entry name" value="Hypothetical protein PA1492"/>
    <property type="match status" value="1"/>
</dbReference>
<name>A0A9D1APE6_9FIRM</name>
<evidence type="ECO:0000313" key="3">
    <source>
        <dbReference type="Proteomes" id="UP000824242"/>
    </source>
</evidence>
<feature type="domain" description="DUF7768" evidence="1">
    <location>
        <begin position="4"/>
        <end position="99"/>
    </location>
</feature>
<dbReference type="EMBL" id="DVGZ01000122">
    <property type="protein sequence ID" value="HIR48221.1"/>
    <property type="molecule type" value="Genomic_DNA"/>
</dbReference>
<organism evidence="2 3">
    <name type="scientific">Candidatus Caccousia avicola</name>
    <dbReference type="NCBI Taxonomy" id="2840721"/>
    <lineage>
        <taxon>Bacteria</taxon>
        <taxon>Bacillati</taxon>
        <taxon>Bacillota</taxon>
        <taxon>Clostridia</taxon>
        <taxon>Eubacteriales</taxon>
        <taxon>Oscillospiraceae</taxon>
        <taxon>Oscillospiraceae incertae sedis</taxon>
        <taxon>Candidatus Caccousia</taxon>
    </lineage>
</organism>
<accession>A0A9D1APE6</accession>
<gene>
    <name evidence="2" type="ORF">IAB89_11315</name>
</gene>
<protein>
    <submittedName>
        <fullName evidence="2">DUF4406 domain-containing protein</fullName>
    </submittedName>
</protein>
<comment type="caution">
    <text evidence="2">The sequence shown here is derived from an EMBL/GenBank/DDBJ whole genome shotgun (WGS) entry which is preliminary data.</text>
</comment>
<evidence type="ECO:0000259" key="1">
    <source>
        <dbReference type="Pfam" id="PF24963"/>
    </source>
</evidence>
<dbReference type="Pfam" id="PF24963">
    <property type="entry name" value="DUF7768"/>
    <property type="match status" value="1"/>
</dbReference>
<sequence length="110" mass="12474">MKQKLIYVCSPYRGNTETNTQNARRYCRLVMEQGGIPFAPHLLFTQFLDDAIPKERERGLRMGTQMLGLCDELWAFGEPSEGMRMEIEQAGRLGIPVRRLDVAGGAANER</sequence>
<proteinExistence type="predicted"/>
<dbReference type="InterPro" id="IPR056670">
    <property type="entry name" value="DUF7768"/>
</dbReference>
<dbReference type="AlphaFoldDB" id="A0A9D1APE6"/>
<reference evidence="2" key="1">
    <citation type="submission" date="2020-10" db="EMBL/GenBank/DDBJ databases">
        <authorList>
            <person name="Gilroy R."/>
        </authorList>
    </citation>
    <scope>NUCLEOTIDE SEQUENCE</scope>
    <source>
        <strain evidence="2">ChiSxjej1B13-7958</strain>
    </source>
</reference>